<evidence type="ECO:0000313" key="1">
    <source>
        <dbReference type="EMBL" id="AHE54764.1"/>
    </source>
</evidence>
<dbReference type="PATRIC" id="fig|1123269.5.peg.3009"/>
<keyword evidence="2" id="KW-1185">Reference proteome</keyword>
<gene>
    <name evidence="1" type="ORF">NX02_15405</name>
</gene>
<organism evidence="1 2">
    <name type="scientific">Sphingomonas sanxanigenens DSM 19645 = NX02</name>
    <dbReference type="NCBI Taxonomy" id="1123269"/>
    <lineage>
        <taxon>Bacteria</taxon>
        <taxon>Pseudomonadati</taxon>
        <taxon>Pseudomonadota</taxon>
        <taxon>Alphaproteobacteria</taxon>
        <taxon>Sphingomonadales</taxon>
        <taxon>Sphingomonadaceae</taxon>
        <taxon>Sphingomonas</taxon>
    </lineage>
</organism>
<protein>
    <recommendedName>
        <fullName evidence="3">DUF3618 domain-containing protein</fullName>
    </recommendedName>
</protein>
<dbReference type="AlphaFoldDB" id="W0AA03"/>
<dbReference type="EMBL" id="CP006644">
    <property type="protein sequence ID" value="AHE54764.1"/>
    <property type="molecule type" value="Genomic_DNA"/>
</dbReference>
<sequence length="113" mass="12489">MSRAIEELRVAEAKSKAARQQLTTTMIALQKRLTPKALMQEATEEIRERATAFAQDTVETIRQRPAAAAGFVAGVGLLLFRDKAMKAAGRLFRRETEPDDDELNARMVGESIG</sequence>
<dbReference type="STRING" id="1123269.NX02_15405"/>
<dbReference type="HOGENOM" id="CLU_2131945_0_0_5"/>
<dbReference type="Pfam" id="PF12277">
    <property type="entry name" value="DUF3618"/>
    <property type="match status" value="1"/>
</dbReference>
<dbReference type="eggNOG" id="ENOG5031EKB">
    <property type="taxonomic scope" value="Bacteria"/>
</dbReference>
<dbReference type="KEGG" id="ssan:NX02_15405"/>
<name>W0AA03_9SPHN</name>
<dbReference type="InterPro" id="IPR022062">
    <property type="entry name" value="DUF3618"/>
</dbReference>
<dbReference type="Proteomes" id="UP000018851">
    <property type="component" value="Chromosome"/>
</dbReference>
<proteinExistence type="predicted"/>
<reference evidence="1 2" key="1">
    <citation type="submission" date="2013-07" db="EMBL/GenBank/DDBJ databases">
        <title>Completed genome of Sphingomonas sanxanigenens NX02.</title>
        <authorList>
            <person name="Ma T."/>
            <person name="Huang H."/>
            <person name="Wu M."/>
            <person name="Li X."/>
            <person name="Li G."/>
        </authorList>
    </citation>
    <scope>NUCLEOTIDE SEQUENCE [LARGE SCALE GENOMIC DNA]</scope>
    <source>
        <strain evidence="1 2">NX02</strain>
    </source>
</reference>
<evidence type="ECO:0008006" key="3">
    <source>
        <dbReference type="Google" id="ProtNLM"/>
    </source>
</evidence>
<accession>W0AA03</accession>
<evidence type="ECO:0000313" key="2">
    <source>
        <dbReference type="Proteomes" id="UP000018851"/>
    </source>
</evidence>
<dbReference type="RefSeq" id="WP_025292967.1">
    <property type="nucleotide sequence ID" value="NZ_CP006644.1"/>
</dbReference>